<sequence>MWVGERLGTIERACFRSILRQGHRLTLYCYEEPAGVPAGVELADANGVIGADRIFRHPNGSIAPFSDWFRLELQQRQLGTWLDSDIYLLRPVDTSRPVLFGEQAPGVLNNAVLRLPSGSPLLEALLAMFASGAIPDWLPLRAKAAAWLRSLSDEKSTLAKLPWGTTGPHALTAQARRFGLMREASPPDIFYPVQWKQAGWIRDPGRALEDVITDRTVAVHLWNECIKGFKDNPAADGSFLQRLQREGA</sequence>
<dbReference type="PANTHER" id="PTHR12042">
    <property type="entry name" value="LACTOSYLCERAMIDE 4-ALPHA-GALACTOSYLTRANSFERASE ALPHA- 1,4-GALACTOSYLTRANSFERASE"/>
    <property type="match status" value="1"/>
</dbReference>
<dbReference type="PANTHER" id="PTHR12042:SF21">
    <property type="entry name" value="ALPHA1,4-GALACTOSYLTRANSFERASE 1-RELATED"/>
    <property type="match status" value="1"/>
</dbReference>
<dbReference type="InterPro" id="IPR029044">
    <property type="entry name" value="Nucleotide-diphossugar_trans"/>
</dbReference>
<dbReference type="GO" id="GO:0016020">
    <property type="term" value="C:membrane"/>
    <property type="evidence" value="ECO:0007669"/>
    <property type="project" value="GOC"/>
</dbReference>
<dbReference type="GO" id="GO:0016758">
    <property type="term" value="F:hexosyltransferase activity"/>
    <property type="evidence" value="ECO:0007669"/>
    <property type="project" value="TreeGrafter"/>
</dbReference>
<gene>
    <name evidence="1" type="ORF">G7078_06445</name>
</gene>
<reference evidence="1 2" key="1">
    <citation type="submission" date="2020-03" db="EMBL/GenBank/DDBJ databases">
        <title>Sphingomonas sp. nov., isolated from fish.</title>
        <authorList>
            <person name="Hyun D.-W."/>
            <person name="Bae J.-W."/>
        </authorList>
    </citation>
    <scope>NUCLEOTIDE SEQUENCE [LARGE SCALE GENOMIC DNA]</scope>
    <source>
        <strain evidence="1 2">HDW15C</strain>
    </source>
</reference>
<dbReference type="AlphaFoldDB" id="A0A6G7ZNI5"/>
<organism evidence="1 2">
    <name type="scientific">Sphingomonas sinipercae</name>
    <dbReference type="NCBI Taxonomy" id="2714944"/>
    <lineage>
        <taxon>Bacteria</taxon>
        <taxon>Pseudomonadati</taxon>
        <taxon>Pseudomonadota</taxon>
        <taxon>Alphaproteobacteria</taxon>
        <taxon>Sphingomonadales</taxon>
        <taxon>Sphingomonadaceae</taxon>
        <taxon>Sphingomonas</taxon>
    </lineage>
</organism>
<proteinExistence type="predicted"/>
<dbReference type="Gene3D" id="3.90.550.20">
    <property type="match status" value="1"/>
</dbReference>
<name>A0A6G7ZNI5_9SPHN</name>
<keyword evidence="2" id="KW-1185">Reference proteome</keyword>
<protein>
    <recommendedName>
        <fullName evidence="3">Alpha 1,4-glycosyltransferase domain-containing protein</fullName>
    </recommendedName>
</protein>
<evidence type="ECO:0000313" key="2">
    <source>
        <dbReference type="Proteomes" id="UP000502502"/>
    </source>
</evidence>
<dbReference type="EMBL" id="CP049871">
    <property type="protein sequence ID" value="QIL02466.1"/>
    <property type="molecule type" value="Genomic_DNA"/>
</dbReference>
<evidence type="ECO:0008006" key="3">
    <source>
        <dbReference type="Google" id="ProtNLM"/>
    </source>
</evidence>
<dbReference type="InterPro" id="IPR051981">
    <property type="entry name" value="Glycosyltransf_32"/>
</dbReference>
<dbReference type="RefSeq" id="WP_166094209.1">
    <property type="nucleotide sequence ID" value="NZ_CP049871.1"/>
</dbReference>
<evidence type="ECO:0000313" key="1">
    <source>
        <dbReference type="EMBL" id="QIL02466.1"/>
    </source>
</evidence>
<dbReference type="KEGG" id="ssin:G7078_06445"/>
<dbReference type="Proteomes" id="UP000502502">
    <property type="component" value="Chromosome"/>
</dbReference>
<dbReference type="SUPFAM" id="SSF53448">
    <property type="entry name" value="Nucleotide-diphospho-sugar transferases"/>
    <property type="match status" value="1"/>
</dbReference>
<accession>A0A6G7ZNI5</accession>
<dbReference type="GO" id="GO:0006688">
    <property type="term" value="P:glycosphingolipid biosynthetic process"/>
    <property type="evidence" value="ECO:0007669"/>
    <property type="project" value="TreeGrafter"/>
</dbReference>